<dbReference type="Gene3D" id="3.30.70.330">
    <property type="match status" value="1"/>
</dbReference>
<comment type="caution">
    <text evidence="32">The sequence shown here is derived from an EMBL/GenBank/DDBJ whole genome shotgun (WGS) entry which is preliminary data.</text>
</comment>
<keyword evidence="13 26" id="KW-0862">Zinc</keyword>
<dbReference type="PROSITE" id="PS50103">
    <property type="entry name" value="ZF_C3H1"/>
    <property type="match status" value="1"/>
</dbReference>
<evidence type="ECO:0000259" key="29">
    <source>
        <dbReference type="PROSITE" id="PS50089"/>
    </source>
</evidence>
<dbReference type="GO" id="GO:0003723">
    <property type="term" value="F:RNA binding"/>
    <property type="evidence" value="ECO:0007669"/>
    <property type="project" value="UniProtKB-UniRule"/>
</dbReference>
<dbReference type="PANTHER" id="PTHR12603">
    <property type="entry name" value="CCR4-NOT TRANSCRIPTION COMPLEX RELATED"/>
    <property type="match status" value="1"/>
</dbReference>
<evidence type="ECO:0000259" key="31">
    <source>
        <dbReference type="PROSITE" id="PS50103"/>
    </source>
</evidence>
<feature type="zinc finger region" description="C3H1-type" evidence="26">
    <location>
        <begin position="244"/>
        <end position="271"/>
    </location>
</feature>
<dbReference type="InterPro" id="IPR039780">
    <property type="entry name" value="Mot2"/>
</dbReference>
<comment type="subunit">
    <text evidence="19">Interacts with CNOT1 via its C-terminus but does not stably associate with the CCR4-NOT complex. Interacts (via RING domain) with UBE2D2. Interacts with ABCE1, PINK1 and PELO.</text>
</comment>
<comment type="pathway">
    <text evidence="4">Protein modification; protein ubiquitination.</text>
</comment>
<keyword evidence="12" id="KW-0833">Ubl conjugation pathway</keyword>
<dbReference type="GO" id="GO:0016567">
    <property type="term" value="P:protein ubiquitination"/>
    <property type="evidence" value="ECO:0007669"/>
    <property type="project" value="TreeGrafter"/>
</dbReference>
<keyword evidence="11 26" id="KW-0863">Zinc-finger</keyword>
<comment type="catalytic activity">
    <reaction evidence="1">
        <text>S-ubiquitinyl-[E2 ubiquitin-conjugating enzyme]-L-cysteine + [acceptor protein]-L-lysine = [E2 ubiquitin-conjugating enzyme]-L-cysteine + N(6)-ubiquitinyl-[acceptor protein]-L-lysine.</text>
        <dbReference type="EC" id="2.3.2.27"/>
    </reaction>
</comment>
<evidence type="ECO:0000256" key="21">
    <source>
        <dbReference type="ARBA" id="ARBA00075062"/>
    </source>
</evidence>
<dbReference type="InterPro" id="IPR003954">
    <property type="entry name" value="RRM_euk-type"/>
</dbReference>
<keyword evidence="10 26" id="KW-0479">Metal-binding</keyword>
<dbReference type="CDD" id="cd12438">
    <property type="entry name" value="RRM_CNOT4"/>
    <property type="match status" value="1"/>
</dbReference>
<evidence type="ECO:0000256" key="17">
    <source>
        <dbReference type="ARBA" id="ARBA00023242"/>
    </source>
</evidence>
<keyword evidence="8" id="KW-0597">Phosphoprotein</keyword>
<dbReference type="InterPro" id="IPR039515">
    <property type="entry name" value="NOT4_mRING-HC-C4C4"/>
</dbReference>
<dbReference type="PANTHER" id="PTHR12603:SF0">
    <property type="entry name" value="CCR4-NOT TRANSCRIPTION COMPLEX SUBUNIT 4"/>
    <property type="match status" value="1"/>
</dbReference>
<organism evidence="32 33">
    <name type="scientific">Anguilla anguilla</name>
    <name type="common">European freshwater eel</name>
    <name type="synonym">Muraena anguilla</name>
    <dbReference type="NCBI Taxonomy" id="7936"/>
    <lineage>
        <taxon>Eukaryota</taxon>
        <taxon>Metazoa</taxon>
        <taxon>Chordata</taxon>
        <taxon>Craniata</taxon>
        <taxon>Vertebrata</taxon>
        <taxon>Euteleostomi</taxon>
        <taxon>Actinopterygii</taxon>
        <taxon>Neopterygii</taxon>
        <taxon>Teleostei</taxon>
        <taxon>Anguilliformes</taxon>
        <taxon>Anguillidae</taxon>
        <taxon>Anguilla</taxon>
    </lineage>
</organism>
<dbReference type="SMART" id="SM00361">
    <property type="entry name" value="RRM_1"/>
    <property type="match status" value="1"/>
</dbReference>
<name>A0A9D3RHT6_ANGAN</name>
<evidence type="ECO:0000256" key="28">
    <source>
        <dbReference type="SAM" id="MobiDB-lite"/>
    </source>
</evidence>
<evidence type="ECO:0000256" key="19">
    <source>
        <dbReference type="ARBA" id="ARBA00062432"/>
    </source>
</evidence>
<evidence type="ECO:0000256" key="23">
    <source>
        <dbReference type="ARBA" id="ARBA00083547"/>
    </source>
</evidence>
<evidence type="ECO:0000256" key="4">
    <source>
        <dbReference type="ARBA" id="ARBA00004906"/>
    </source>
</evidence>
<evidence type="ECO:0000256" key="2">
    <source>
        <dbReference type="ARBA" id="ARBA00004123"/>
    </source>
</evidence>
<keyword evidence="17" id="KW-0539">Nucleus</keyword>
<evidence type="ECO:0000256" key="12">
    <source>
        <dbReference type="ARBA" id="ARBA00022786"/>
    </source>
</evidence>
<evidence type="ECO:0000256" key="9">
    <source>
        <dbReference type="ARBA" id="ARBA00022679"/>
    </source>
</evidence>
<evidence type="ECO:0000256" key="25">
    <source>
        <dbReference type="PROSITE-ProRule" id="PRU00176"/>
    </source>
</evidence>
<dbReference type="FunFam" id="3.30.70.330:FF:000044">
    <property type="entry name" value="Putative ccr4-not transcription complex subunit 4"/>
    <property type="match status" value="1"/>
</dbReference>
<evidence type="ECO:0000256" key="7">
    <source>
        <dbReference type="ARBA" id="ARBA00022490"/>
    </source>
</evidence>
<evidence type="ECO:0000256" key="1">
    <source>
        <dbReference type="ARBA" id="ARBA00000900"/>
    </source>
</evidence>
<dbReference type="SUPFAM" id="SSF54928">
    <property type="entry name" value="RNA-binding domain, RBD"/>
    <property type="match status" value="1"/>
</dbReference>
<dbReference type="InterPro" id="IPR001841">
    <property type="entry name" value="Znf_RING"/>
</dbReference>
<keyword evidence="7" id="KW-0963">Cytoplasm</keyword>
<reference evidence="32" key="1">
    <citation type="submission" date="2021-01" db="EMBL/GenBank/DDBJ databases">
        <title>A chromosome-scale assembly of European eel, Anguilla anguilla.</title>
        <authorList>
            <person name="Henkel C."/>
            <person name="Jong-Raadsen S.A."/>
            <person name="Dufour S."/>
            <person name="Weltzien F.-A."/>
            <person name="Palstra A.P."/>
            <person name="Pelster B."/>
            <person name="Spaink H.P."/>
            <person name="Van Den Thillart G.E."/>
            <person name="Jansen H."/>
            <person name="Zahm M."/>
            <person name="Klopp C."/>
            <person name="Cedric C."/>
            <person name="Louis A."/>
            <person name="Berthelot C."/>
            <person name="Parey E."/>
            <person name="Roest Crollius H."/>
            <person name="Montfort J."/>
            <person name="Robinson-Rechavi M."/>
            <person name="Bucao C."/>
            <person name="Bouchez O."/>
            <person name="Gislard M."/>
            <person name="Lluch J."/>
            <person name="Milhes M."/>
            <person name="Lampietro C."/>
            <person name="Lopez Roques C."/>
            <person name="Donnadieu C."/>
            <person name="Braasch I."/>
            <person name="Desvignes T."/>
            <person name="Postlethwait J."/>
            <person name="Bobe J."/>
            <person name="Guiguen Y."/>
            <person name="Dirks R."/>
        </authorList>
    </citation>
    <scope>NUCLEOTIDE SEQUENCE</scope>
    <source>
        <strain evidence="32">Tag_6206</strain>
        <tissue evidence="32">Liver</tissue>
    </source>
</reference>
<dbReference type="GO" id="GO:0061630">
    <property type="term" value="F:ubiquitin protein ligase activity"/>
    <property type="evidence" value="ECO:0007669"/>
    <property type="project" value="UniProtKB-EC"/>
</dbReference>
<dbReference type="PROSITE" id="PS50089">
    <property type="entry name" value="ZF_RING_2"/>
    <property type="match status" value="1"/>
</dbReference>
<proteinExistence type="predicted"/>
<dbReference type="InterPro" id="IPR000571">
    <property type="entry name" value="Znf_CCCH"/>
</dbReference>
<sequence>MSRSPEVKDDSMECPLCMEPLEIDDVNFFPCTCGYQICRFCWHRIRTDENGLCPACRKPYPEDPAVYKPLSQEELQRIKNEKKQKQNERKQKMTENRKHLASVRVVQRNLVFVVGLSQRLADPEGLGPCRVSLRPLLMLPTETGLFRKYYPLPRGSSANKCLWGSRLRLTSALSAPVQVLKRPEYFGKFGKIHKVVINNSTSYAGSQGPSASAYVTYIRSEDALRAIQCVNNVVVDGRTLKASLGTTKYCSYFLKSMQCPKPDCMYLHELGDEAASFTKEEMQAGKHQEYEQKLLQELYKMNPSLLQTSAGGGEKTKGKSGSSQRANSGGKEAWPSLQGSGKTANGLAPEHRKTPPLPDGCSDSEHMTPDGPDGELGLGPGAALSPFSSNCDPASPSDKPRNP</sequence>
<keyword evidence="6" id="KW-0488">Methylation</keyword>
<dbReference type="Pfam" id="PF00076">
    <property type="entry name" value="RRM_1"/>
    <property type="match status" value="1"/>
</dbReference>
<dbReference type="Pfam" id="PF14570">
    <property type="entry name" value="zf-RING_4"/>
    <property type="match status" value="1"/>
</dbReference>
<dbReference type="PROSITE" id="PS50102">
    <property type="entry name" value="RRM"/>
    <property type="match status" value="1"/>
</dbReference>
<keyword evidence="15 25" id="KW-0694">RNA-binding</keyword>
<evidence type="ECO:0000313" key="32">
    <source>
        <dbReference type="EMBL" id="KAG5830729.1"/>
    </source>
</evidence>
<keyword evidence="16 27" id="KW-0175">Coiled coil</keyword>
<keyword evidence="33" id="KW-1185">Reference proteome</keyword>
<dbReference type="Gene3D" id="3.30.40.10">
    <property type="entry name" value="Zinc/RING finger domain, C3HC4 (zinc finger)"/>
    <property type="match status" value="1"/>
</dbReference>
<dbReference type="EC" id="2.3.2.27" evidence="5"/>
<dbReference type="InterPro" id="IPR035979">
    <property type="entry name" value="RBD_domain_sf"/>
</dbReference>
<comment type="function">
    <text evidence="18">Has E3 ubiquitin ligase activity, promoting ubiquitination and degradation of target proteins. Involved in activation of the JAK/STAT pathway. Catalyzes ubiquitination of methylated RBM15. Plays a role in quality control of translation of mitochondrial outer membrane-localized mRNA. As part of the PINK1-regulated signaling, upon mitochondria damage, ubiquitinates ABCE1 and thereby recruits autophagy receptors to the mitochondrial outer membrane to initiate mitophagy.</text>
</comment>
<evidence type="ECO:0000256" key="27">
    <source>
        <dbReference type="SAM" id="Coils"/>
    </source>
</evidence>
<dbReference type="EMBL" id="JAFIRN010000019">
    <property type="protein sequence ID" value="KAG5830729.1"/>
    <property type="molecule type" value="Genomic_DNA"/>
</dbReference>
<feature type="region of interest" description="Disordered" evidence="28">
    <location>
        <begin position="306"/>
        <end position="403"/>
    </location>
</feature>
<evidence type="ECO:0000256" key="5">
    <source>
        <dbReference type="ARBA" id="ARBA00012483"/>
    </source>
</evidence>
<keyword evidence="9" id="KW-0808">Transferase</keyword>
<keyword evidence="14" id="KW-0832">Ubl conjugation</keyword>
<protein>
    <recommendedName>
        <fullName evidence="20">CCR4-NOT transcription complex subunit 4</fullName>
        <ecNumber evidence="5">2.3.2.27</ecNumber>
    </recommendedName>
    <alternativeName>
        <fullName evidence="23">CCR4-associated factor 4</fullName>
    </alternativeName>
    <alternativeName>
        <fullName evidence="24">E3 ubiquitin-protein ligase CNOT4</fullName>
    </alternativeName>
    <alternativeName>
        <fullName evidence="21">Potential transcriptional repressor NOT4Hp</fullName>
    </alternativeName>
    <alternativeName>
        <fullName evidence="22">RING-type E3 ubiquitin transferase CNOT4</fullName>
    </alternativeName>
</protein>
<dbReference type="AlphaFoldDB" id="A0A9D3RHT6"/>
<dbReference type="GO" id="GO:0008270">
    <property type="term" value="F:zinc ion binding"/>
    <property type="evidence" value="ECO:0007669"/>
    <property type="project" value="UniProtKB-KW"/>
</dbReference>
<dbReference type="CDD" id="cd16618">
    <property type="entry name" value="mRING-HC-C4C4_CNOT4"/>
    <property type="match status" value="1"/>
</dbReference>
<feature type="domain" description="C3H1-type" evidence="31">
    <location>
        <begin position="244"/>
        <end position="271"/>
    </location>
</feature>
<comment type="subcellular location">
    <subcellularLocation>
        <location evidence="3">Cytoplasm</location>
    </subcellularLocation>
    <subcellularLocation>
        <location evidence="2">Nucleus</location>
    </subcellularLocation>
</comment>
<accession>A0A9D3RHT6</accession>
<evidence type="ECO:0000256" key="15">
    <source>
        <dbReference type="ARBA" id="ARBA00022884"/>
    </source>
</evidence>
<evidence type="ECO:0000313" key="33">
    <source>
        <dbReference type="Proteomes" id="UP001044222"/>
    </source>
</evidence>
<gene>
    <name evidence="32" type="ORF">ANANG_G00313700</name>
</gene>
<evidence type="ECO:0000256" key="20">
    <source>
        <dbReference type="ARBA" id="ARBA00071435"/>
    </source>
</evidence>
<evidence type="ECO:0000256" key="8">
    <source>
        <dbReference type="ARBA" id="ARBA00022553"/>
    </source>
</evidence>
<feature type="domain" description="RRM" evidence="30">
    <location>
        <begin position="184"/>
        <end position="247"/>
    </location>
</feature>
<dbReference type="Proteomes" id="UP001044222">
    <property type="component" value="Chromosome 19"/>
</dbReference>
<evidence type="ECO:0000256" key="6">
    <source>
        <dbReference type="ARBA" id="ARBA00022481"/>
    </source>
</evidence>
<dbReference type="GO" id="GO:0030014">
    <property type="term" value="C:CCR4-NOT complex"/>
    <property type="evidence" value="ECO:0007669"/>
    <property type="project" value="InterPro"/>
</dbReference>
<dbReference type="GO" id="GO:0005634">
    <property type="term" value="C:nucleus"/>
    <property type="evidence" value="ECO:0007669"/>
    <property type="project" value="UniProtKB-SubCell"/>
</dbReference>
<evidence type="ECO:0000256" key="11">
    <source>
        <dbReference type="ARBA" id="ARBA00022771"/>
    </source>
</evidence>
<dbReference type="InterPro" id="IPR000504">
    <property type="entry name" value="RRM_dom"/>
</dbReference>
<dbReference type="InterPro" id="IPR034261">
    <property type="entry name" value="CNOT4_RRM"/>
</dbReference>
<dbReference type="InterPro" id="IPR012677">
    <property type="entry name" value="Nucleotide-bd_a/b_plait_sf"/>
</dbReference>
<evidence type="ECO:0000256" key="13">
    <source>
        <dbReference type="ARBA" id="ARBA00022833"/>
    </source>
</evidence>
<feature type="coiled-coil region" evidence="27">
    <location>
        <begin position="68"/>
        <end position="98"/>
    </location>
</feature>
<evidence type="ECO:0000256" key="16">
    <source>
        <dbReference type="ARBA" id="ARBA00023054"/>
    </source>
</evidence>
<evidence type="ECO:0000256" key="14">
    <source>
        <dbReference type="ARBA" id="ARBA00022843"/>
    </source>
</evidence>
<feature type="domain" description="RING-type" evidence="29">
    <location>
        <begin position="14"/>
        <end position="57"/>
    </location>
</feature>
<dbReference type="GO" id="GO:0005829">
    <property type="term" value="C:cytosol"/>
    <property type="evidence" value="ECO:0007669"/>
    <property type="project" value="UniProtKB-ARBA"/>
</dbReference>
<evidence type="ECO:0000256" key="26">
    <source>
        <dbReference type="PROSITE-ProRule" id="PRU00723"/>
    </source>
</evidence>
<dbReference type="FunFam" id="3.30.40.10:FF:000006">
    <property type="entry name" value="CCR4-NOT transcription complex subunit 4"/>
    <property type="match status" value="1"/>
</dbReference>
<evidence type="ECO:0000256" key="24">
    <source>
        <dbReference type="ARBA" id="ARBA00083942"/>
    </source>
</evidence>
<evidence type="ECO:0000256" key="10">
    <source>
        <dbReference type="ARBA" id="ARBA00022723"/>
    </source>
</evidence>
<evidence type="ECO:0000256" key="3">
    <source>
        <dbReference type="ARBA" id="ARBA00004496"/>
    </source>
</evidence>
<dbReference type="InterPro" id="IPR013083">
    <property type="entry name" value="Znf_RING/FYVE/PHD"/>
</dbReference>
<dbReference type="SUPFAM" id="SSF57850">
    <property type="entry name" value="RING/U-box"/>
    <property type="match status" value="1"/>
</dbReference>
<evidence type="ECO:0000256" key="22">
    <source>
        <dbReference type="ARBA" id="ARBA00077837"/>
    </source>
</evidence>
<evidence type="ECO:0000256" key="18">
    <source>
        <dbReference type="ARBA" id="ARBA00057081"/>
    </source>
</evidence>
<evidence type="ECO:0000259" key="30">
    <source>
        <dbReference type="PROSITE" id="PS50102"/>
    </source>
</evidence>